<evidence type="ECO:0000313" key="5">
    <source>
        <dbReference type="Proteomes" id="UP001363622"/>
    </source>
</evidence>
<feature type="chain" id="PRO_5045031528" evidence="2">
    <location>
        <begin position="25"/>
        <end position="95"/>
    </location>
</feature>
<name>A0ABR1KCL2_9PEZI</name>
<dbReference type="Proteomes" id="UP001363622">
    <property type="component" value="Unassembled WGS sequence"/>
</dbReference>
<evidence type="ECO:0000313" key="3">
    <source>
        <dbReference type="EMBL" id="KAK7509422.1"/>
    </source>
</evidence>
<keyword evidence="5" id="KW-1185">Reference proteome</keyword>
<evidence type="ECO:0000256" key="1">
    <source>
        <dbReference type="SAM" id="MobiDB-lite"/>
    </source>
</evidence>
<feature type="signal peptide" evidence="2">
    <location>
        <begin position="1"/>
        <end position="24"/>
    </location>
</feature>
<comment type="caution">
    <text evidence="4">The sequence shown here is derived from an EMBL/GenBank/DDBJ whole genome shotgun (WGS) entry which is preliminary data.</text>
</comment>
<protein>
    <submittedName>
        <fullName evidence="4">Uncharacterized protein</fullName>
    </submittedName>
</protein>
<accession>A0ABR1KCL2</accession>
<evidence type="ECO:0000313" key="4">
    <source>
        <dbReference type="EMBL" id="KAK7510266.1"/>
    </source>
</evidence>
<dbReference type="EMBL" id="JBBPHU010000014">
    <property type="protein sequence ID" value="KAK7510266.1"/>
    <property type="molecule type" value="Genomic_DNA"/>
</dbReference>
<reference evidence="4 5" key="1">
    <citation type="submission" date="2024-04" db="EMBL/GenBank/DDBJ databases">
        <title>Phyllosticta paracitricarpa is synonymous to the EU quarantine fungus P. citricarpa based on phylogenomic analyses.</title>
        <authorList>
            <consortium name="Lawrence Berkeley National Laboratory"/>
            <person name="Van Ingen-Buijs V.A."/>
            <person name="Van Westerhoven A.C."/>
            <person name="Haridas S."/>
            <person name="Skiadas P."/>
            <person name="Martin F."/>
            <person name="Groenewald J.Z."/>
            <person name="Crous P.W."/>
            <person name="Seidl M.F."/>
        </authorList>
    </citation>
    <scope>NUCLEOTIDE SEQUENCE [LARGE SCALE GENOMIC DNA]</scope>
    <source>
        <strain evidence="4 5">CBS 123371</strain>
    </source>
</reference>
<proteinExistence type="predicted"/>
<feature type="region of interest" description="Disordered" evidence="1">
    <location>
        <begin position="62"/>
        <end position="95"/>
    </location>
</feature>
<keyword evidence="2" id="KW-0732">Signal</keyword>
<organism evidence="4 5">
    <name type="scientific">Phyllosticta citriasiana</name>
    <dbReference type="NCBI Taxonomy" id="595635"/>
    <lineage>
        <taxon>Eukaryota</taxon>
        <taxon>Fungi</taxon>
        <taxon>Dikarya</taxon>
        <taxon>Ascomycota</taxon>
        <taxon>Pezizomycotina</taxon>
        <taxon>Dothideomycetes</taxon>
        <taxon>Dothideomycetes incertae sedis</taxon>
        <taxon>Botryosphaeriales</taxon>
        <taxon>Phyllostictaceae</taxon>
        <taxon>Phyllosticta</taxon>
    </lineage>
</organism>
<evidence type="ECO:0000256" key="2">
    <source>
        <dbReference type="SAM" id="SignalP"/>
    </source>
</evidence>
<sequence>MMSSSDLRGLVLLALQCLLYPAQAVTCVLNPQPSYKAVASQAACIPDFVSWLQPRQLALSKPGRQSRIRLDRNSPDRPTGCQRRELGGFGDGEGV</sequence>
<gene>
    <name evidence="4" type="ORF">IWZ03DRAFT_388109</name>
    <name evidence="3" type="ORF">IWZ03DRAFT_390636</name>
</gene>
<dbReference type="EMBL" id="JBBPHU010000018">
    <property type="protein sequence ID" value="KAK7509422.1"/>
    <property type="molecule type" value="Genomic_DNA"/>
</dbReference>